<evidence type="ECO:0000256" key="13">
    <source>
        <dbReference type="SAM" id="Phobius"/>
    </source>
</evidence>
<keyword evidence="9 12" id="KW-0503">Monooxygenase</keyword>
<gene>
    <name evidence="14" type="ORF">SHERM_24881</name>
</gene>
<dbReference type="Proteomes" id="UP001153555">
    <property type="component" value="Unassembled WGS sequence"/>
</dbReference>
<dbReference type="GO" id="GO:0009753">
    <property type="term" value="P:response to jasmonic acid"/>
    <property type="evidence" value="ECO:0007669"/>
    <property type="project" value="UniProtKB-ARBA"/>
</dbReference>
<keyword evidence="5 11" id="KW-0479">Metal-binding</keyword>
<evidence type="ECO:0000256" key="12">
    <source>
        <dbReference type="RuleBase" id="RU000461"/>
    </source>
</evidence>
<comment type="caution">
    <text evidence="14">The sequence shown here is derived from an EMBL/GenBank/DDBJ whole genome shotgun (WGS) entry which is preliminary data.</text>
</comment>
<dbReference type="PROSITE" id="PS00086">
    <property type="entry name" value="CYTOCHROME_P450"/>
    <property type="match status" value="1"/>
</dbReference>
<dbReference type="GO" id="GO:0004497">
    <property type="term" value="F:monooxygenase activity"/>
    <property type="evidence" value="ECO:0007669"/>
    <property type="project" value="UniProtKB-KW"/>
</dbReference>
<evidence type="ECO:0000256" key="2">
    <source>
        <dbReference type="ARBA" id="ARBA00010617"/>
    </source>
</evidence>
<accession>A0A9N7NG22</accession>
<dbReference type="Gene3D" id="1.10.630.10">
    <property type="entry name" value="Cytochrome P450"/>
    <property type="match status" value="1"/>
</dbReference>
<keyword evidence="6 13" id="KW-1133">Transmembrane helix</keyword>
<organism evidence="14 15">
    <name type="scientific">Striga hermonthica</name>
    <name type="common">Purple witchweed</name>
    <name type="synonym">Buchnera hermonthica</name>
    <dbReference type="NCBI Taxonomy" id="68872"/>
    <lineage>
        <taxon>Eukaryota</taxon>
        <taxon>Viridiplantae</taxon>
        <taxon>Streptophyta</taxon>
        <taxon>Embryophyta</taxon>
        <taxon>Tracheophyta</taxon>
        <taxon>Spermatophyta</taxon>
        <taxon>Magnoliopsida</taxon>
        <taxon>eudicotyledons</taxon>
        <taxon>Gunneridae</taxon>
        <taxon>Pentapetalae</taxon>
        <taxon>asterids</taxon>
        <taxon>lamiids</taxon>
        <taxon>Lamiales</taxon>
        <taxon>Orobanchaceae</taxon>
        <taxon>Buchnereae</taxon>
        <taxon>Striga</taxon>
    </lineage>
</organism>
<comment type="subcellular location">
    <subcellularLocation>
        <location evidence="1">Membrane</location>
        <topology evidence="1">Single-pass membrane protein</topology>
    </subcellularLocation>
</comment>
<feature type="transmembrane region" description="Helical" evidence="13">
    <location>
        <begin position="6"/>
        <end position="29"/>
    </location>
</feature>
<protein>
    <submittedName>
        <fullName evidence="14">Cytochrome P450 72A15</fullName>
    </submittedName>
</protein>
<dbReference type="PRINTS" id="PR00385">
    <property type="entry name" value="P450"/>
</dbReference>
<dbReference type="GO" id="GO:0020037">
    <property type="term" value="F:heme binding"/>
    <property type="evidence" value="ECO:0007669"/>
    <property type="project" value="InterPro"/>
</dbReference>
<dbReference type="Pfam" id="PF00067">
    <property type="entry name" value="p450"/>
    <property type="match status" value="1"/>
</dbReference>
<evidence type="ECO:0000256" key="4">
    <source>
        <dbReference type="ARBA" id="ARBA00022692"/>
    </source>
</evidence>
<keyword evidence="3 11" id="KW-0349">Heme</keyword>
<keyword evidence="15" id="KW-1185">Reference proteome</keyword>
<dbReference type="InterPro" id="IPR001128">
    <property type="entry name" value="Cyt_P450"/>
</dbReference>
<evidence type="ECO:0000313" key="15">
    <source>
        <dbReference type="Proteomes" id="UP001153555"/>
    </source>
</evidence>
<dbReference type="PRINTS" id="PR00463">
    <property type="entry name" value="EP450I"/>
</dbReference>
<dbReference type="PANTHER" id="PTHR24282:SF94">
    <property type="entry name" value="CYTOCHROME P450 72C1"/>
    <property type="match status" value="1"/>
</dbReference>
<evidence type="ECO:0000256" key="5">
    <source>
        <dbReference type="ARBA" id="ARBA00022723"/>
    </source>
</evidence>
<evidence type="ECO:0000256" key="3">
    <source>
        <dbReference type="ARBA" id="ARBA00022617"/>
    </source>
</evidence>
<dbReference type="GO" id="GO:0009820">
    <property type="term" value="P:alkaloid metabolic process"/>
    <property type="evidence" value="ECO:0007669"/>
    <property type="project" value="UniProtKB-ARBA"/>
</dbReference>
<sequence length="526" mass="60034">MESYYNLQALMICLAFLVSCLCLKAYHFIWWRPKRLERSLNQQGIRGTPYKPLMGDMREYIKLVTRAWSEPVSLSHDHVVQRVDPFTHMVVRKYGKISFCWSGTQPRLTIMDPILIKEVLTNKYGHIQKPTLNSLILILTKGLTTLQGEEWAARRRIIGPAFHSDKIKGMIPLFVESSVILIEKWKKSTAEGESLEVDVWPDFQELTGDIISRTAFGSNYEEGKEIFKLQKELQMLVIQTMQTLYIPGLRFIPTKKNRRRMELDRKITSMLRNLVETKAKAMSDGGSNDDNLLSLLLKSNAENDPQAPNNSKQHMRLSIDDIVEECKQFYLAGHETTSSLLTWTVVVLAMHPDWQQKARDEVLQLCGDKYPDAEAISHLKVVNMILNEVLRLYPPVIALYQHAHKNTKIGNLAIQAGTDLLLPIMLVNRDPDLWGHEAEEFNPERFAEGISKACRGQLAAFMPFGWGPRTCVGQNFAMVEAKVALAVMLKQFSFELSASYAHAPYTVMTLQPQHGAQIVLRDCFNQ</sequence>
<dbReference type="SUPFAM" id="SSF48264">
    <property type="entry name" value="Cytochrome P450"/>
    <property type="match status" value="1"/>
</dbReference>
<keyword evidence="10 13" id="KW-0472">Membrane</keyword>
<dbReference type="GO" id="GO:0016020">
    <property type="term" value="C:membrane"/>
    <property type="evidence" value="ECO:0007669"/>
    <property type="project" value="UniProtKB-SubCell"/>
</dbReference>
<keyword evidence="8 11" id="KW-0408">Iron</keyword>
<dbReference type="GO" id="GO:0005506">
    <property type="term" value="F:iron ion binding"/>
    <property type="evidence" value="ECO:0007669"/>
    <property type="project" value="InterPro"/>
</dbReference>
<evidence type="ECO:0000256" key="10">
    <source>
        <dbReference type="ARBA" id="ARBA00023136"/>
    </source>
</evidence>
<dbReference type="EMBL" id="CACSLK010027773">
    <property type="protein sequence ID" value="CAA0829303.1"/>
    <property type="molecule type" value="Genomic_DNA"/>
</dbReference>
<keyword evidence="7 12" id="KW-0560">Oxidoreductase</keyword>
<keyword evidence="4 13" id="KW-0812">Transmembrane</keyword>
<proteinExistence type="inferred from homology"/>
<dbReference type="InterPro" id="IPR017972">
    <property type="entry name" value="Cyt_P450_CS"/>
</dbReference>
<evidence type="ECO:0000256" key="1">
    <source>
        <dbReference type="ARBA" id="ARBA00004167"/>
    </source>
</evidence>
<evidence type="ECO:0000256" key="9">
    <source>
        <dbReference type="ARBA" id="ARBA00023033"/>
    </source>
</evidence>
<feature type="binding site" description="axial binding residue" evidence="11">
    <location>
        <position position="471"/>
    </location>
    <ligand>
        <name>heme</name>
        <dbReference type="ChEBI" id="CHEBI:30413"/>
    </ligand>
    <ligandPart>
        <name>Fe</name>
        <dbReference type="ChEBI" id="CHEBI:18248"/>
    </ligandPart>
</feature>
<dbReference type="OrthoDB" id="1470350at2759"/>
<dbReference type="FunFam" id="1.10.630.10:FF:000029">
    <property type="entry name" value="Cytochrome P450 734A1"/>
    <property type="match status" value="1"/>
</dbReference>
<dbReference type="AlphaFoldDB" id="A0A9N7NG22"/>
<dbReference type="GO" id="GO:0016705">
    <property type="term" value="F:oxidoreductase activity, acting on paired donors, with incorporation or reduction of molecular oxygen"/>
    <property type="evidence" value="ECO:0007669"/>
    <property type="project" value="InterPro"/>
</dbReference>
<evidence type="ECO:0000256" key="8">
    <source>
        <dbReference type="ARBA" id="ARBA00023004"/>
    </source>
</evidence>
<evidence type="ECO:0000256" key="6">
    <source>
        <dbReference type="ARBA" id="ARBA00022989"/>
    </source>
</evidence>
<name>A0A9N7NG22_STRHE</name>
<dbReference type="InterPro" id="IPR050665">
    <property type="entry name" value="Cytochrome_P450_Monooxygen"/>
</dbReference>
<evidence type="ECO:0000256" key="7">
    <source>
        <dbReference type="ARBA" id="ARBA00023002"/>
    </source>
</evidence>
<comment type="similarity">
    <text evidence="2 12">Belongs to the cytochrome P450 family.</text>
</comment>
<dbReference type="InterPro" id="IPR036396">
    <property type="entry name" value="Cyt_P450_sf"/>
</dbReference>
<evidence type="ECO:0000256" key="11">
    <source>
        <dbReference type="PIRSR" id="PIRSR602401-1"/>
    </source>
</evidence>
<evidence type="ECO:0000313" key="14">
    <source>
        <dbReference type="EMBL" id="CAA0829303.1"/>
    </source>
</evidence>
<dbReference type="InterPro" id="IPR002401">
    <property type="entry name" value="Cyt_P450_E_grp-I"/>
</dbReference>
<reference evidence="14" key="1">
    <citation type="submission" date="2019-12" db="EMBL/GenBank/DDBJ databases">
        <authorList>
            <person name="Scholes J."/>
        </authorList>
    </citation>
    <scope>NUCLEOTIDE SEQUENCE</scope>
</reference>
<dbReference type="PANTHER" id="PTHR24282">
    <property type="entry name" value="CYTOCHROME P450 FAMILY MEMBER"/>
    <property type="match status" value="1"/>
</dbReference>
<comment type="cofactor">
    <cofactor evidence="11">
        <name>heme</name>
        <dbReference type="ChEBI" id="CHEBI:30413"/>
    </cofactor>
</comment>